<dbReference type="GO" id="GO:0003743">
    <property type="term" value="F:translation initiation factor activity"/>
    <property type="evidence" value="ECO:0007669"/>
    <property type="project" value="UniProtKB-KW"/>
</dbReference>
<keyword evidence="9" id="KW-1185">Reference proteome</keyword>
<evidence type="ECO:0000259" key="7">
    <source>
        <dbReference type="PROSITE" id="PS51722"/>
    </source>
</evidence>
<dbReference type="SUPFAM" id="SSF50447">
    <property type="entry name" value="Translation proteins"/>
    <property type="match status" value="2"/>
</dbReference>
<evidence type="ECO:0000256" key="5">
    <source>
        <dbReference type="ARBA" id="ARBA00023134"/>
    </source>
</evidence>
<dbReference type="SUPFAM" id="SSF52156">
    <property type="entry name" value="Initiation factor IF2/eIF5b, domain 3"/>
    <property type="match status" value="1"/>
</dbReference>
<dbReference type="SUPFAM" id="SSF52540">
    <property type="entry name" value="P-loop containing nucleoside triphosphate hydrolases"/>
    <property type="match status" value="1"/>
</dbReference>
<organism evidence="8 9">
    <name type="scientific">Euplotes crassus</name>
    <dbReference type="NCBI Taxonomy" id="5936"/>
    <lineage>
        <taxon>Eukaryota</taxon>
        <taxon>Sar</taxon>
        <taxon>Alveolata</taxon>
        <taxon>Ciliophora</taxon>
        <taxon>Intramacronucleata</taxon>
        <taxon>Spirotrichea</taxon>
        <taxon>Hypotrichia</taxon>
        <taxon>Euplotida</taxon>
        <taxon>Euplotidae</taxon>
        <taxon>Moneuplotes</taxon>
    </lineage>
</organism>
<evidence type="ECO:0000256" key="6">
    <source>
        <dbReference type="SAM" id="MobiDB-lite"/>
    </source>
</evidence>
<keyword evidence="3" id="KW-0547">Nucleotide-binding</keyword>
<dbReference type="AlphaFoldDB" id="A0AAD2D5A7"/>
<dbReference type="GO" id="GO:0003924">
    <property type="term" value="F:GTPase activity"/>
    <property type="evidence" value="ECO:0007669"/>
    <property type="project" value="InterPro"/>
</dbReference>
<dbReference type="Gene3D" id="2.40.30.10">
    <property type="entry name" value="Translation factors"/>
    <property type="match status" value="2"/>
</dbReference>
<dbReference type="Gene3D" id="3.40.50.300">
    <property type="entry name" value="P-loop containing nucleotide triphosphate hydrolases"/>
    <property type="match status" value="1"/>
</dbReference>
<dbReference type="InterPro" id="IPR015760">
    <property type="entry name" value="TIF_IF2"/>
</dbReference>
<feature type="region of interest" description="Disordered" evidence="6">
    <location>
        <begin position="112"/>
        <end position="149"/>
    </location>
</feature>
<dbReference type="Gene3D" id="3.40.50.10050">
    <property type="entry name" value="Translation initiation factor IF- 2, domain 3"/>
    <property type="match status" value="1"/>
</dbReference>
<dbReference type="InterPro" id="IPR005225">
    <property type="entry name" value="Small_GTP-bd"/>
</dbReference>
<dbReference type="Pfam" id="PF00009">
    <property type="entry name" value="GTP_EFTU"/>
    <property type="match status" value="1"/>
</dbReference>
<sequence>MLASKILNPTKRIYTCFNKSNISQRIFNPYRAGILGRNLSQNNCIMSVAKLSKFPSRQMCMEFNQMGSENRRRKNKPRNNRENSKNAKHAQKEKEGVIAGSFLGIAANASEDTTSPINSMDKKDSSVQPQRARRGWKRRKVQSGITKAEEEAIKNSQKMEEMEKERQRLKGKKVNIPEGINLLGLSKVLRIELNELMEQAAMFSNEVGFTIIDEFQSLRNDVIELLCLENEVVLDLQERPKKDFYKRPPIVTIMGHVDHGKTTLLDAFRNSNLVDKEFGAITQTTAAFSFETEKGHYITFIDTPGHEVFDGMRLRGAKATDIVIIVISAIEGIQNQTKEVFDLCEKFDLPYIIAINKVDREIADPDNLILDLADKGIELDEIGGDIPSAQISALNKTGLPYLEDKIIELAENLDLKEEHDCNAECLIVESNIDKDTKNVTASVVNRKGVLQVGDSFICGYTEGKVRYILEDKEEFSDIPNIKDMSTRKLFPGQSGRIGGFKELPDAGFPLYKVNDPYEAKFITSVRIRRKEREENQKKGIHTIDKKILNIDRSEKRKLYSGDQMAILSQLDLLDEDDVKKIEGQLKREERDEKVNTRTRHYKVRRREIRKTRLEGMLEKQGTGIEQEELTEEEIKHREEQKQVFAEILKGDTFDHQPIILKAPSSGALETCLKEVNKVIMMSDKVSIIQSDVGPINDEDITMASQANAIIFAFDVESPELVEVKAESLGVIAKTYKLIFKMTDKIKELVQDMEIGDGSNGKEEKSYATILQTFLIKQKKKENTHIAGLSVKSGTLYKDCSVNLYRNEKLLYEDLEIESLKVHNREVSEVKSGDECGLTLSDFTDIQEGDILRFYHETKAEKTFDYSIGISHEE</sequence>
<accession>A0AAD2D5A7</accession>
<dbReference type="GO" id="GO:0005525">
    <property type="term" value="F:GTP binding"/>
    <property type="evidence" value="ECO:0007669"/>
    <property type="project" value="UniProtKB-KW"/>
</dbReference>
<feature type="domain" description="Tr-type G" evidence="7">
    <location>
        <begin position="246"/>
        <end position="414"/>
    </location>
</feature>
<keyword evidence="2" id="KW-0396">Initiation factor</keyword>
<dbReference type="PROSITE" id="PS51722">
    <property type="entry name" value="G_TR_2"/>
    <property type="match status" value="1"/>
</dbReference>
<name>A0AAD2D5A7_EUPCR</name>
<dbReference type="InterPro" id="IPR000795">
    <property type="entry name" value="T_Tr_GTP-bd_dom"/>
</dbReference>
<dbReference type="InterPro" id="IPR036925">
    <property type="entry name" value="TIF_IF2_dom3_sf"/>
</dbReference>
<gene>
    <name evidence="8" type="ORF">ECRASSUSDP1_LOCUS23137</name>
</gene>
<evidence type="ECO:0000256" key="2">
    <source>
        <dbReference type="ARBA" id="ARBA00022540"/>
    </source>
</evidence>
<keyword evidence="4" id="KW-0648">Protein biosynthesis</keyword>
<evidence type="ECO:0000313" key="8">
    <source>
        <dbReference type="EMBL" id="CAI2381679.1"/>
    </source>
</evidence>
<feature type="compositionally biased region" description="Basic residues" evidence="6">
    <location>
        <begin position="131"/>
        <end position="141"/>
    </location>
</feature>
<protein>
    <recommendedName>
        <fullName evidence="7">Tr-type G domain-containing protein</fullName>
    </recommendedName>
</protein>
<dbReference type="EMBL" id="CAMPGE010023782">
    <property type="protein sequence ID" value="CAI2381679.1"/>
    <property type="molecule type" value="Genomic_DNA"/>
</dbReference>
<dbReference type="InterPro" id="IPR009000">
    <property type="entry name" value="Transl_B-barrel_sf"/>
</dbReference>
<feature type="region of interest" description="Disordered" evidence="6">
    <location>
        <begin position="64"/>
        <end position="93"/>
    </location>
</feature>
<dbReference type="FunFam" id="3.40.50.300:FF:000019">
    <property type="entry name" value="Translation initiation factor IF-2"/>
    <property type="match status" value="1"/>
</dbReference>
<dbReference type="GO" id="GO:0005737">
    <property type="term" value="C:cytoplasm"/>
    <property type="evidence" value="ECO:0007669"/>
    <property type="project" value="TreeGrafter"/>
</dbReference>
<dbReference type="CDD" id="cd01887">
    <property type="entry name" value="IF2_eIF5B"/>
    <property type="match status" value="1"/>
</dbReference>
<proteinExistence type="inferred from homology"/>
<dbReference type="Proteomes" id="UP001295684">
    <property type="component" value="Unassembled WGS sequence"/>
</dbReference>
<evidence type="ECO:0000256" key="4">
    <source>
        <dbReference type="ARBA" id="ARBA00022917"/>
    </source>
</evidence>
<dbReference type="PANTHER" id="PTHR43381">
    <property type="entry name" value="TRANSLATION INITIATION FACTOR IF-2-RELATED"/>
    <property type="match status" value="1"/>
</dbReference>
<dbReference type="InterPro" id="IPR027417">
    <property type="entry name" value="P-loop_NTPase"/>
</dbReference>
<reference evidence="8" key="1">
    <citation type="submission" date="2023-07" db="EMBL/GenBank/DDBJ databases">
        <authorList>
            <consortium name="AG Swart"/>
            <person name="Singh M."/>
            <person name="Singh A."/>
            <person name="Seah K."/>
            <person name="Emmerich C."/>
        </authorList>
    </citation>
    <scope>NUCLEOTIDE SEQUENCE</scope>
    <source>
        <strain evidence="8">DP1</strain>
    </source>
</reference>
<dbReference type="NCBIfam" id="TIGR00231">
    <property type="entry name" value="small_GTP"/>
    <property type="match status" value="1"/>
</dbReference>
<dbReference type="Pfam" id="PF11987">
    <property type="entry name" value="IF-2"/>
    <property type="match status" value="1"/>
</dbReference>
<keyword evidence="5" id="KW-0342">GTP-binding</keyword>
<evidence type="ECO:0000256" key="1">
    <source>
        <dbReference type="ARBA" id="ARBA00007733"/>
    </source>
</evidence>
<feature type="compositionally biased region" description="Basic and acidic residues" evidence="6">
    <location>
        <begin position="79"/>
        <end position="93"/>
    </location>
</feature>
<dbReference type="FunFam" id="2.40.30.10:FF:000008">
    <property type="entry name" value="Translation initiation factor IF-2"/>
    <property type="match status" value="1"/>
</dbReference>
<dbReference type="PANTHER" id="PTHR43381:SF20">
    <property type="entry name" value="TRANSLATION INITIATION FACTOR IF-2, MITOCHONDRIAL"/>
    <property type="match status" value="1"/>
</dbReference>
<evidence type="ECO:0000313" key="9">
    <source>
        <dbReference type="Proteomes" id="UP001295684"/>
    </source>
</evidence>
<comment type="caution">
    <text evidence="8">The sequence shown here is derived from an EMBL/GenBank/DDBJ whole genome shotgun (WGS) entry which is preliminary data.</text>
</comment>
<comment type="similarity">
    <text evidence="1">Belongs to the TRAFAC class translation factor GTPase superfamily. Classic translation factor GTPase family. IF-2 subfamily.</text>
</comment>
<evidence type="ECO:0000256" key="3">
    <source>
        <dbReference type="ARBA" id="ARBA00022741"/>
    </source>
</evidence>
<dbReference type="InterPro" id="IPR023115">
    <property type="entry name" value="TIF_IF2_dom3"/>
</dbReference>